<sequence>MARTKKAAVRKRQLKREQELAKLKEDSSTNEIQDSPKNIPSEGNSLEKPLIKDPSPEKVSNDTPILQKKSDVISETISKGISKRRIKRKEGKKLIPKIEEI</sequence>
<evidence type="ECO:0000313" key="2">
    <source>
        <dbReference type="EMBL" id="PVU97279.1"/>
    </source>
</evidence>
<feature type="compositionally biased region" description="Basic and acidic residues" evidence="1">
    <location>
        <begin position="49"/>
        <end position="60"/>
    </location>
</feature>
<accession>A0A2T9YY62</accession>
<proteinExistence type="predicted"/>
<evidence type="ECO:0000256" key="1">
    <source>
        <dbReference type="SAM" id="MobiDB-lite"/>
    </source>
</evidence>
<comment type="caution">
    <text evidence="3">The sequence shown here is derived from an EMBL/GenBank/DDBJ whole genome shotgun (WGS) entry which is preliminary data.</text>
</comment>
<protein>
    <submittedName>
        <fullName evidence="3">Uncharacterized protein</fullName>
    </submittedName>
</protein>
<dbReference type="AlphaFoldDB" id="A0A2T9YY62"/>
<evidence type="ECO:0000313" key="3">
    <source>
        <dbReference type="EMBL" id="PVU97280.1"/>
    </source>
</evidence>
<dbReference type="Proteomes" id="UP000245699">
    <property type="component" value="Unassembled WGS sequence"/>
</dbReference>
<name>A0A2T9YY62_9FUNG</name>
<organism evidence="3 4">
    <name type="scientific">Furculomyces boomerangus</name>
    <dbReference type="NCBI Taxonomy" id="61424"/>
    <lineage>
        <taxon>Eukaryota</taxon>
        <taxon>Fungi</taxon>
        <taxon>Fungi incertae sedis</taxon>
        <taxon>Zoopagomycota</taxon>
        <taxon>Kickxellomycotina</taxon>
        <taxon>Harpellomycetes</taxon>
        <taxon>Harpellales</taxon>
        <taxon>Harpellaceae</taxon>
        <taxon>Furculomyces</taxon>
    </lineage>
</organism>
<evidence type="ECO:0000313" key="4">
    <source>
        <dbReference type="Proteomes" id="UP000245699"/>
    </source>
</evidence>
<feature type="compositionally biased region" description="Polar residues" evidence="1">
    <location>
        <begin position="29"/>
        <end position="44"/>
    </location>
</feature>
<dbReference type="EMBL" id="MBFT01000113">
    <property type="protein sequence ID" value="PVU97280.1"/>
    <property type="molecule type" value="Genomic_DNA"/>
</dbReference>
<gene>
    <name evidence="3" type="ORF">BB559_002090</name>
    <name evidence="2" type="ORF">BB559_002091</name>
</gene>
<reference evidence="3 4" key="1">
    <citation type="journal article" date="2018" name="MBio">
        <title>Comparative Genomics Reveals the Core Gene Toolbox for the Fungus-Insect Symbiosis.</title>
        <authorList>
            <person name="Wang Y."/>
            <person name="Stata M."/>
            <person name="Wang W."/>
            <person name="Stajich J.E."/>
            <person name="White M.M."/>
            <person name="Moncalvo J.M."/>
        </authorList>
    </citation>
    <scope>NUCLEOTIDE SEQUENCE [LARGE SCALE GENOMIC DNA]</scope>
    <source>
        <strain evidence="3 4">AUS-77-4</strain>
    </source>
</reference>
<keyword evidence="4" id="KW-1185">Reference proteome</keyword>
<dbReference type="EMBL" id="MBFT01000113">
    <property type="protein sequence ID" value="PVU97279.1"/>
    <property type="molecule type" value="Genomic_DNA"/>
</dbReference>
<feature type="region of interest" description="Disordered" evidence="1">
    <location>
        <begin position="20"/>
        <end position="62"/>
    </location>
</feature>